<name>A0A7W7U762_9ACTN</name>
<dbReference type="Proteomes" id="UP000582643">
    <property type="component" value="Unassembled WGS sequence"/>
</dbReference>
<keyword evidence="2" id="KW-1185">Reference proteome</keyword>
<reference evidence="1 2" key="1">
    <citation type="submission" date="2020-08" db="EMBL/GenBank/DDBJ databases">
        <title>Genomic Encyclopedia of Type Strains, Phase III (KMG-III): the genomes of soil and plant-associated and newly described type strains.</title>
        <authorList>
            <person name="Whitman W."/>
        </authorList>
    </citation>
    <scope>NUCLEOTIDE SEQUENCE [LARGE SCALE GENOMIC DNA]</scope>
    <source>
        <strain evidence="1 2">SFB5A</strain>
    </source>
</reference>
<evidence type="ECO:0000313" key="1">
    <source>
        <dbReference type="EMBL" id="MBB4986317.1"/>
    </source>
</evidence>
<sequence length="143" mass="15886">MQARAQAVAPVAGDLSARTAYAESERHALVSPLVLEEWMPAFLAQLAAPGTQLVRATNGDGSPLRYLFDPERESFAEFLVDGESWTVRQGGPVALWDDVERSLVAWRDAGAPEIHSVRLRVTPASHQCWIDRAPSLRWEHRIT</sequence>
<comment type="caution">
    <text evidence="1">The sequence shown here is derived from an EMBL/GenBank/DDBJ whole genome shotgun (WGS) entry which is preliminary data.</text>
</comment>
<evidence type="ECO:0000313" key="2">
    <source>
        <dbReference type="Proteomes" id="UP000582643"/>
    </source>
</evidence>
<gene>
    <name evidence="1" type="ORF">GGE06_007284</name>
</gene>
<protein>
    <submittedName>
        <fullName evidence="1">Uncharacterized protein</fullName>
    </submittedName>
</protein>
<proteinExistence type="predicted"/>
<dbReference type="AlphaFoldDB" id="A0A7W7U762"/>
<organism evidence="1 2">
    <name type="scientific">Streptomyces nymphaeiformis</name>
    <dbReference type="NCBI Taxonomy" id="2663842"/>
    <lineage>
        <taxon>Bacteria</taxon>
        <taxon>Bacillati</taxon>
        <taxon>Actinomycetota</taxon>
        <taxon>Actinomycetes</taxon>
        <taxon>Kitasatosporales</taxon>
        <taxon>Streptomycetaceae</taxon>
        <taxon>Streptomyces</taxon>
    </lineage>
</organism>
<accession>A0A7W7U762</accession>
<dbReference type="EMBL" id="JACHJY010000012">
    <property type="protein sequence ID" value="MBB4986317.1"/>
    <property type="molecule type" value="Genomic_DNA"/>
</dbReference>